<evidence type="ECO:0000313" key="3">
    <source>
        <dbReference type="Proteomes" id="UP001212841"/>
    </source>
</evidence>
<comment type="caution">
    <text evidence="2">The sequence shown here is derived from an EMBL/GenBank/DDBJ whole genome shotgun (WGS) entry which is preliminary data.</text>
</comment>
<dbReference type="CDD" id="cd03112">
    <property type="entry name" value="CobW-like"/>
    <property type="match status" value="1"/>
</dbReference>
<dbReference type="Gene3D" id="3.40.50.300">
    <property type="entry name" value="P-loop containing nucleotide triphosphate hydrolases"/>
    <property type="match status" value="1"/>
</dbReference>
<evidence type="ECO:0000259" key="1">
    <source>
        <dbReference type="Pfam" id="PF02492"/>
    </source>
</evidence>
<dbReference type="SUPFAM" id="SSF52540">
    <property type="entry name" value="P-loop containing nucleoside triphosphate hydrolases"/>
    <property type="match status" value="1"/>
</dbReference>
<dbReference type="InterPro" id="IPR003495">
    <property type="entry name" value="CobW/HypB/UreG_nucleotide-bd"/>
</dbReference>
<dbReference type="Proteomes" id="UP001212841">
    <property type="component" value="Unassembled WGS sequence"/>
</dbReference>
<name>A0AAD5X161_9FUNG</name>
<feature type="domain" description="CobW/HypB/UreG nucleotide-binding" evidence="1">
    <location>
        <begin position="11"/>
        <end position="197"/>
    </location>
</feature>
<dbReference type="PANTHER" id="PTHR13748">
    <property type="entry name" value="COBW-RELATED"/>
    <property type="match status" value="1"/>
</dbReference>
<reference evidence="2" key="1">
    <citation type="submission" date="2020-05" db="EMBL/GenBank/DDBJ databases">
        <title>Phylogenomic resolution of chytrid fungi.</title>
        <authorList>
            <person name="Stajich J.E."/>
            <person name="Amses K."/>
            <person name="Simmons R."/>
            <person name="Seto K."/>
            <person name="Myers J."/>
            <person name="Bonds A."/>
            <person name="Quandt C.A."/>
            <person name="Barry K."/>
            <person name="Liu P."/>
            <person name="Grigoriev I."/>
            <person name="Longcore J.E."/>
            <person name="James T.Y."/>
        </authorList>
    </citation>
    <scope>NUCLEOTIDE SEQUENCE</scope>
    <source>
        <strain evidence="2">JEL0318</strain>
    </source>
</reference>
<sequence>MSTTQTHKRLPITVLTGFLGAGKTTLLNHILKELSTQNKTDTLDVTHPSRVAVIENEFAAAFGIENEILDSHNVAEVEELYEFGFGCVCCSGSGELLRVLQEIAAREREGGKGLDWILLETTGLADPGPVISLIQNTLSIRESFYVDGVVTVVDAQNFLTRFTDANKLQNPDEPSYKNEPLAQILGADRIVINKTDT</sequence>
<keyword evidence="3" id="KW-1185">Reference proteome</keyword>
<accession>A0AAD5X161</accession>
<dbReference type="GO" id="GO:0005737">
    <property type="term" value="C:cytoplasm"/>
    <property type="evidence" value="ECO:0007669"/>
    <property type="project" value="TreeGrafter"/>
</dbReference>
<gene>
    <name evidence="2" type="ORF">HK097_001699</name>
</gene>
<dbReference type="Pfam" id="PF02492">
    <property type="entry name" value="cobW"/>
    <property type="match status" value="1"/>
</dbReference>
<dbReference type="InterPro" id="IPR027417">
    <property type="entry name" value="P-loop_NTPase"/>
</dbReference>
<proteinExistence type="predicted"/>
<dbReference type="EMBL" id="JADGJD010001344">
    <property type="protein sequence ID" value="KAJ3043625.1"/>
    <property type="molecule type" value="Genomic_DNA"/>
</dbReference>
<dbReference type="PANTHER" id="PTHR13748:SF31">
    <property type="entry name" value="ZINC-REGULATED GTPASE METALLOPROTEIN ACTIVATOR 1A-RELATED"/>
    <property type="match status" value="1"/>
</dbReference>
<feature type="non-terminal residue" evidence="2">
    <location>
        <position position="1"/>
    </location>
</feature>
<protein>
    <recommendedName>
        <fullName evidence="1">CobW/HypB/UreG nucleotide-binding domain-containing protein</fullName>
    </recommendedName>
</protein>
<dbReference type="AlphaFoldDB" id="A0AAD5X161"/>
<dbReference type="InterPro" id="IPR051316">
    <property type="entry name" value="Zinc-reg_GTPase_activator"/>
</dbReference>
<evidence type="ECO:0000313" key="2">
    <source>
        <dbReference type="EMBL" id="KAJ3043625.1"/>
    </source>
</evidence>
<organism evidence="2 3">
    <name type="scientific">Rhizophlyctis rosea</name>
    <dbReference type="NCBI Taxonomy" id="64517"/>
    <lineage>
        <taxon>Eukaryota</taxon>
        <taxon>Fungi</taxon>
        <taxon>Fungi incertae sedis</taxon>
        <taxon>Chytridiomycota</taxon>
        <taxon>Chytridiomycota incertae sedis</taxon>
        <taxon>Chytridiomycetes</taxon>
        <taxon>Rhizophlyctidales</taxon>
        <taxon>Rhizophlyctidaceae</taxon>
        <taxon>Rhizophlyctis</taxon>
    </lineage>
</organism>